<dbReference type="GO" id="GO:0009294">
    <property type="term" value="P:DNA-mediated transformation"/>
    <property type="evidence" value="ECO:0007669"/>
    <property type="project" value="InterPro"/>
</dbReference>
<protein>
    <submittedName>
        <fullName evidence="4">DNA processing protein</fullName>
    </submittedName>
</protein>
<dbReference type="Pfam" id="PF02481">
    <property type="entry name" value="DNA_processg_A"/>
    <property type="match status" value="1"/>
</dbReference>
<dbReference type="AlphaFoldDB" id="A0AAN1WLA4"/>
<keyword evidence="5" id="KW-1185">Reference proteome</keyword>
<dbReference type="Pfam" id="PF17782">
    <property type="entry name" value="WHD_DprA"/>
    <property type="match status" value="1"/>
</dbReference>
<evidence type="ECO:0000259" key="3">
    <source>
        <dbReference type="Pfam" id="PF17782"/>
    </source>
</evidence>
<name>A0AAN1WLA4_9GAMM</name>
<comment type="similarity">
    <text evidence="1">Belongs to the DprA/Smf family.</text>
</comment>
<dbReference type="RefSeq" id="WP_236984947.1">
    <property type="nucleotide sequence ID" value="NZ_AP023086.1"/>
</dbReference>
<proteinExistence type="inferred from homology"/>
<sequence>MHLTPTEQRMLLQQLPHTGVAAHWRLLEHYPNLTNAFAAPAQDLRKILHSDAVNWLLEIQSSGEDHPALRQIRANQNWLEQRHIHIVDIDSDDYPLLLKETKRAPPLLYVWGDPTLLNLPQIAIVGSRSPTAGGRNNAQNFGQGLAAAGFTITSGLALGVDIAAHQGALKAGGKTLAVLGTGIDHIYPARHVHTAEQIASSGGAVISEFPLGTRALPSNFPQRNRIISGLSCGVLVVEAAIKSGSLITARYALQQNREVFAIPGSIQNPLSRGCHALIKDGAKLVESAEDITEELQGILAFKRSEVGVAKAPQQASLALEGAESASEVLILEQLGFDPVPFDTLAERTQVPAGELMATLLTMELKGLITNAGHGYARVRS</sequence>
<dbReference type="EMBL" id="AP023086">
    <property type="protein sequence ID" value="BCD99685.1"/>
    <property type="molecule type" value="Genomic_DNA"/>
</dbReference>
<dbReference type="Gene3D" id="3.40.50.450">
    <property type="match status" value="1"/>
</dbReference>
<feature type="domain" description="Smf/DprA SLOG" evidence="2">
    <location>
        <begin position="86"/>
        <end position="295"/>
    </location>
</feature>
<dbReference type="KEGG" id="marq:MARGE09_P3887"/>
<dbReference type="PANTHER" id="PTHR43022">
    <property type="entry name" value="PROTEIN SMF"/>
    <property type="match status" value="1"/>
</dbReference>
<dbReference type="InterPro" id="IPR036388">
    <property type="entry name" value="WH-like_DNA-bd_sf"/>
</dbReference>
<evidence type="ECO:0000259" key="2">
    <source>
        <dbReference type="Pfam" id="PF02481"/>
    </source>
</evidence>
<reference evidence="4 5" key="1">
    <citation type="journal article" date="2022" name="IScience">
        <title>An ultrasensitive nanofiber-based assay for enzymatic hydrolysis and deep-sea microbial degradation of cellulose.</title>
        <authorList>
            <person name="Tsudome M."/>
            <person name="Tachioka M."/>
            <person name="Miyazaki M."/>
            <person name="Uchimura K."/>
            <person name="Tsuda M."/>
            <person name="Takaki Y."/>
            <person name="Deguchi S."/>
        </authorList>
    </citation>
    <scope>NUCLEOTIDE SEQUENCE [LARGE SCALE GENOMIC DNA]</scope>
    <source>
        <strain evidence="4 5">GE09</strain>
    </source>
</reference>
<dbReference type="PANTHER" id="PTHR43022:SF1">
    <property type="entry name" value="PROTEIN SMF"/>
    <property type="match status" value="1"/>
</dbReference>
<dbReference type="InterPro" id="IPR057666">
    <property type="entry name" value="DrpA_SLOG"/>
</dbReference>
<organism evidence="4 5">
    <name type="scientific">Marinagarivorans cellulosilyticus</name>
    <dbReference type="NCBI Taxonomy" id="2721545"/>
    <lineage>
        <taxon>Bacteria</taxon>
        <taxon>Pseudomonadati</taxon>
        <taxon>Pseudomonadota</taxon>
        <taxon>Gammaproteobacteria</taxon>
        <taxon>Cellvibrionales</taxon>
        <taxon>Cellvibrionaceae</taxon>
        <taxon>Marinagarivorans</taxon>
    </lineage>
</organism>
<evidence type="ECO:0000256" key="1">
    <source>
        <dbReference type="ARBA" id="ARBA00006525"/>
    </source>
</evidence>
<dbReference type="InterPro" id="IPR041614">
    <property type="entry name" value="DprA_WH"/>
</dbReference>
<evidence type="ECO:0000313" key="4">
    <source>
        <dbReference type="EMBL" id="BCD99685.1"/>
    </source>
</evidence>
<dbReference type="SUPFAM" id="SSF102405">
    <property type="entry name" value="MCP/YpsA-like"/>
    <property type="match status" value="1"/>
</dbReference>
<gene>
    <name evidence="4" type="ORF">MARGE09_P3887</name>
</gene>
<dbReference type="NCBIfam" id="TIGR00732">
    <property type="entry name" value="dprA"/>
    <property type="match status" value="1"/>
</dbReference>
<evidence type="ECO:0000313" key="5">
    <source>
        <dbReference type="Proteomes" id="UP001320119"/>
    </source>
</evidence>
<dbReference type="Gene3D" id="1.10.10.10">
    <property type="entry name" value="Winged helix-like DNA-binding domain superfamily/Winged helix DNA-binding domain"/>
    <property type="match status" value="1"/>
</dbReference>
<dbReference type="InterPro" id="IPR003488">
    <property type="entry name" value="DprA"/>
</dbReference>
<accession>A0AAN1WLA4</accession>
<feature type="domain" description="DprA winged helix" evidence="3">
    <location>
        <begin position="323"/>
        <end position="369"/>
    </location>
</feature>
<dbReference type="Proteomes" id="UP001320119">
    <property type="component" value="Chromosome"/>
</dbReference>